<organism evidence="1 2">
    <name type="scientific">Thermovirga lienii (strain ATCC BAA-1197 / DSM 17291 / Cas60314)</name>
    <dbReference type="NCBI Taxonomy" id="580340"/>
    <lineage>
        <taxon>Bacteria</taxon>
        <taxon>Thermotogati</taxon>
        <taxon>Synergistota</taxon>
        <taxon>Synergistia</taxon>
        <taxon>Synergistales</taxon>
        <taxon>Thermovirgaceae</taxon>
        <taxon>Thermovirga</taxon>
    </lineage>
</organism>
<name>G7V963_THELD</name>
<dbReference type="KEGG" id="tli:Tlie_0697"/>
<evidence type="ECO:0008006" key="3">
    <source>
        <dbReference type="Google" id="ProtNLM"/>
    </source>
</evidence>
<keyword evidence="2" id="KW-1185">Reference proteome</keyword>
<dbReference type="EMBL" id="CP003096">
    <property type="protein sequence ID" value="AER66432.1"/>
    <property type="molecule type" value="Genomic_DNA"/>
</dbReference>
<protein>
    <recommendedName>
        <fullName evidence="3">Adenosine monophosphate-protein transferase</fullName>
    </recommendedName>
</protein>
<dbReference type="STRING" id="580340.Tlie_0697"/>
<dbReference type="InterPro" id="IPR007153">
    <property type="entry name" value="Adenosine_kinase"/>
</dbReference>
<gene>
    <name evidence="1" type="ordered locus">Tlie_0697</name>
</gene>
<dbReference type="AlphaFoldDB" id="G7V963"/>
<accession>G7V963</accession>
<dbReference type="eggNOG" id="COG1839">
    <property type="taxonomic scope" value="Bacteria"/>
</dbReference>
<dbReference type="PANTHER" id="PTHR36155:SF1">
    <property type="entry name" value="BLL5354 PROTEIN"/>
    <property type="match status" value="1"/>
</dbReference>
<dbReference type="HOGENOM" id="CLU_138382_0_0_0"/>
<dbReference type="Proteomes" id="UP000005868">
    <property type="component" value="Chromosome"/>
</dbReference>
<sequence>MEEKVKLDVVEMTIPDECNIIVGQSHFIKTVEDMYEALVTTSPYLEFGIAFNEASGPCLIRKDGNAEDLIEAAVENAKRIGAGHVFVVLLRKGYPINVLNKLKSIQEVCRIYAATANPLQIIVAETGQGRGVMGVIDGASPKGVEGQEDIEARKKLLRDIIGYKR</sequence>
<evidence type="ECO:0000313" key="2">
    <source>
        <dbReference type="Proteomes" id="UP000005868"/>
    </source>
</evidence>
<dbReference type="PANTHER" id="PTHR36155">
    <property type="entry name" value="BLL5354 PROTEIN"/>
    <property type="match status" value="1"/>
</dbReference>
<dbReference type="InterPro" id="IPR036902">
    <property type="entry name" value="Ta1353-like_sf"/>
</dbReference>
<dbReference type="SUPFAM" id="SSF103165">
    <property type="entry name" value="Ta1353-like"/>
    <property type="match status" value="1"/>
</dbReference>
<reference evidence="1 2" key="2">
    <citation type="journal article" date="2012" name="Stand. Genomic Sci.">
        <title>Genome sequence of the moderately thermophilic, amino-acid-degrading and sulfur-reducing bacterium Thermovirga lienii type strain (Cas60314(T)).</title>
        <authorList>
            <person name="Goker M."/>
            <person name="Saunders E."/>
            <person name="Lapidus A."/>
            <person name="Nolan M."/>
            <person name="Lucas S."/>
            <person name="Hammon N."/>
            <person name="Deshpande S."/>
            <person name="Cheng J.F."/>
            <person name="Han C."/>
            <person name="Tapia R."/>
            <person name="Goodwin L.A."/>
            <person name="Pitluck S."/>
            <person name="Liolios K."/>
            <person name="Mavromatis K."/>
            <person name="Pagani I."/>
            <person name="Ivanova N."/>
            <person name="Mikhailova N."/>
            <person name="Pati A."/>
            <person name="Chen A."/>
            <person name="Palaniappan K."/>
            <person name="Land M."/>
            <person name="Chang Y.J."/>
            <person name="Jeffries C.D."/>
            <person name="Brambilla E.M."/>
            <person name="Rohde M."/>
            <person name="Spring S."/>
            <person name="Detter J.C."/>
            <person name="Woyke T."/>
            <person name="Bristow J."/>
            <person name="Eisen J.A."/>
            <person name="Markowitz V."/>
            <person name="Hugenholtz P."/>
            <person name="Kyrpides N.C."/>
            <person name="Klenk H.P."/>
        </authorList>
    </citation>
    <scope>NUCLEOTIDE SEQUENCE [LARGE SCALE GENOMIC DNA]</scope>
    <source>
        <strain evidence="2">ATCC BAA-1197 / DSM 17291 / Cas60314</strain>
    </source>
</reference>
<reference evidence="2" key="1">
    <citation type="submission" date="2011-10" db="EMBL/GenBank/DDBJ databases">
        <title>The complete genome of chromosome of Thermovirga lienii DSM 17291.</title>
        <authorList>
            <consortium name="US DOE Joint Genome Institute (JGI-PGF)"/>
            <person name="Lucas S."/>
            <person name="Copeland A."/>
            <person name="Lapidus A."/>
            <person name="Glavina del Rio T."/>
            <person name="Dalin E."/>
            <person name="Tice H."/>
            <person name="Bruce D."/>
            <person name="Goodwin L."/>
            <person name="Pitluck S."/>
            <person name="Peters L."/>
            <person name="Mikhailova N."/>
            <person name="Saunders E."/>
            <person name="Kyrpides N."/>
            <person name="Mavromatis K."/>
            <person name="Ivanova N."/>
            <person name="Last F.I."/>
            <person name="Brettin T."/>
            <person name="Detter J.C."/>
            <person name="Han C."/>
            <person name="Larimer F."/>
            <person name="Land M."/>
            <person name="Hauser L."/>
            <person name="Markowitz V."/>
            <person name="Cheng J.-F."/>
            <person name="Hugenholtz P."/>
            <person name="Woyke T."/>
            <person name="Wu D."/>
            <person name="Spring S."/>
            <person name="Schroeder M."/>
            <person name="Brambilla E.-M."/>
            <person name="Klenk H.-P."/>
            <person name="Eisen J.A."/>
        </authorList>
    </citation>
    <scope>NUCLEOTIDE SEQUENCE [LARGE SCALE GENOMIC DNA]</scope>
    <source>
        <strain evidence="2">ATCC BAA-1197 / DSM 17291 / Cas60314</strain>
    </source>
</reference>
<dbReference type="Pfam" id="PF04008">
    <property type="entry name" value="Adenosine_kin"/>
    <property type="match status" value="1"/>
</dbReference>
<proteinExistence type="predicted"/>
<dbReference type="Gene3D" id="3.40.1520.10">
    <property type="entry name" value="Ta1353-like"/>
    <property type="match status" value="1"/>
</dbReference>
<evidence type="ECO:0000313" key="1">
    <source>
        <dbReference type="EMBL" id="AER66432.1"/>
    </source>
</evidence>